<dbReference type="InterPro" id="IPR051199">
    <property type="entry name" value="LPS_LOS_Heptosyltrfase"/>
</dbReference>
<gene>
    <name evidence="3" type="ORF">METZ01_LOCUS78354</name>
</gene>
<dbReference type="Pfam" id="PF01075">
    <property type="entry name" value="Glyco_transf_9"/>
    <property type="match status" value="1"/>
</dbReference>
<dbReference type="GO" id="GO:0005829">
    <property type="term" value="C:cytosol"/>
    <property type="evidence" value="ECO:0007669"/>
    <property type="project" value="TreeGrafter"/>
</dbReference>
<name>A0A381UBD4_9ZZZZ</name>
<sequence length="315" mass="35622">MALPFIHHLKEKNPESKIIIICRDWVAAVYENHPEIDQIIKLSRSDIKGFFATRQIGKSFQLLDLDVFYTLTDSFRSAVILGWSKAKIRIGFKSQMRSIFLTDVIENPKEKMHRSLKYLTLINFNKKAYNSIGIQLTNREIHWAKEELKNMKLEFPMVLFPFSVASSRSIPNKKIKEWLNGSNQSVLVLGSKEDATLANSLIDECAGIKLINLCGKYSMRESMALISVCQFALASDSGLGHISASLGIPTISFFGAGDSEMTKPIGKRTFVINKDVYCSPCRKNVCMNTNDHLYCFNEILQIDVKDAIQSLNLNP</sequence>
<organism evidence="3">
    <name type="scientific">marine metagenome</name>
    <dbReference type="NCBI Taxonomy" id="408172"/>
    <lineage>
        <taxon>unclassified sequences</taxon>
        <taxon>metagenomes</taxon>
        <taxon>ecological metagenomes</taxon>
    </lineage>
</organism>
<dbReference type="Gene3D" id="3.40.50.2000">
    <property type="entry name" value="Glycogen Phosphorylase B"/>
    <property type="match status" value="2"/>
</dbReference>
<dbReference type="SUPFAM" id="SSF53756">
    <property type="entry name" value="UDP-Glycosyltransferase/glycogen phosphorylase"/>
    <property type="match status" value="1"/>
</dbReference>
<dbReference type="CDD" id="cd03789">
    <property type="entry name" value="GT9_LPS_heptosyltransferase"/>
    <property type="match status" value="1"/>
</dbReference>
<keyword evidence="2" id="KW-0808">Transferase</keyword>
<dbReference type="GO" id="GO:0008713">
    <property type="term" value="F:ADP-heptose-lipopolysaccharide heptosyltransferase activity"/>
    <property type="evidence" value="ECO:0007669"/>
    <property type="project" value="TreeGrafter"/>
</dbReference>
<keyword evidence="1" id="KW-0328">Glycosyltransferase</keyword>
<evidence type="ECO:0000256" key="1">
    <source>
        <dbReference type="ARBA" id="ARBA00022676"/>
    </source>
</evidence>
<protein>
    <recommendedName>
        <fullName evidence="4">Lipopolysaccharide heptosyltransferase II</fullName>
    </recommendedName>
</protein>
<dbReference type="PANTHER" id="PTHR30160">
    <property type="entry name" value="TETRAACYLDISACCHARIDE 4'-KINASE-RELATED"/>
    <property type="match status" value="1"/>
</dbReference>
<accession>A0A381UBD4</accession>
<evidence type="ECO:0000313" key="3">
    <source>
        <dbReference type="EMBL" id="SVA25500.1"/>
    </source>
</evidence>
<dbReference type="GO" id="GO:0009244">
    <property type="term" value="P:lipopolysaccharide core region biosynthetic process"/>
    <property type="evidence" value="ECO:0007669"/>
    <property type="project" value="TreeGrafter"/>
</dbReference>
<dbReference type="PANTHER" id="PTHR30160:SF1">
    <property type="entry name" value="LIPOPOLYSACCHARIDE 1,2-N-ACETYLGLUCOSAMINETRANSFERASE-RELATED"/>
    <property type="match status" value="1"/>
</dbReference>
<dbReference type="AlphaFoldDB" id="A0A381UBD4"/>
<evidence type="ECO:0000256" key="2">
    <source>
        <dbReference type="ARBA" id="ARBA00022679"/>
    </source>
</evidence>
<reference evidence="3" key="1">
    <citation type="submission" date="2018-05" db="EMBL/GenBank/DDBJ databases">
        <authorList>
            <person name="Lanie J.A."/>
            <person name="Ng W.-L."/>
            <person name="Kazmierczak K.M."/>
            <person name="Andrzejewski T.M."/>
            <person name="Davidsen T.M."/>
            <person name="Wayne K.J."/>
            <person name="Tettelin H."/>
            <person name="Glass J.I."/>
            <person name="Rusch D."/>
            <person name="Podicherti R."/>
            <person name="Tsui H.-C.T."/>
            <person name="Winkler M.E."/>
        </authorList>
    </citation>
    <scope>NUCLEOTIDE SEQUENCE</scope>
</reference>
<dbReference type="EMBL" id="UINC01006102">
    <property type="protein sequence ID" value="SVA25500.1"/>
    <property type="molecule type" value="Genomic_DNA"/>
</dbReference>
<proteinExistence type="predicted"/>
<dbReference type="InterPro" id="IPR002201">
    <property type="entry name" value="Glyco_trans_9"/>
</dbReference>
<evidence type="ECO:0008006" key="4">
    <source>
        <dbReference type="Google" id="ProtNLM"/>
    </source>
</evidence>